<feature type="region of interest" description="Disordered" evidence="1">
    <location>
        <begin position="25"/>
        <end position="90"/>
    </location>
</feature>
<protein>
    <submittedName>
        <fullName evidence="2">Uncharacterized protein</fullName>
    </submittedName>
</protein>
<proteinExistence type="predicted"/>
<feature type="compositionally biased region" description="Pro residues" evidence="1">
    <location>
        <begin position="75"/>
        <end position="85"/>
    </location>
</feature>
<dbReference type="EMBL" id="CADEAL010001936">
    <property type="protein sequence ID" value="CAB1436768.1"/>
    <property type="molecule type" value="Genomic_DNA"/>
</dbReference>
<accession>A0A9N7UQ80</accession>
<evidence type="ECO:0000256" key="1">
    <source>
        <dbReference type="SAM" id="MobiDB-lite"/>
    </source>
</evidence>
<name>A0A9N7UQ80_PLEPL</name>
<dbReference type="AlphaFoldDB" id="A0A9N7UQ80"/>
<comment type="caution">
    <text evidence="2">The sequence shown here is derived from an EMBL/GenBank/DDBJ whole genome shotgun (WGS) entry which is preliminary data.</text>
</comment>
<gene>
    <name evidence="2" type="ORF">PLEPLA_LOCUS24801</name>
</gene>
<dbReference type="Proteomes" id="UP001153269">
    <property type="component" value="Unassembled WGS sequence"/>
</dbReference>
<sequence>MVSYELQFVCLPFPPCLLGDHRTFRRVEPEPSSPRRGGDGERGARGIGCGGREGGREREGGFSARRISHTGGRGSPPPSTAPPPGQSQERRALTFLLRVSVCISVAGAARRRRGGAAGAGGGSAGALGVALSG</sequence>
<organism evidence="2 3">
    <name type="scientific">Pleuronectes platessa</name>
    <name type="common">European plaice</name>
    <dbReference type="NCBI Taxonomy" id="8262"/>
    <lineage>
        <taxon>Eukaryota</taxon>
        <taxon>Metazoa</taxon>
        <taxon>Chordata</taxon>
        <taxon>Craniata</taxon>
        <taxon>Vertebrata</taxon>
        <taxon>Euteleostomi</taxon>
        <taxon>Actinopterygii</taxon>
        <taxon>Neopterygii</taxon>
        <taxon>Teleostei</taxon>
        <taxon>Neoteleostei</taxon>
        <taxon>Acanthomorphata</taxon>
        <taxon>Carangaria</taxon>
        <taxon>Pleuronectiformes</taxon>
        <taxon>Pleuronectoidei</taxon>
        <taxon>Pleuronectidae</taxon>
        <taxon>Pleuronectes</taxon>
    </lineage>
</organism>
<evidence type="ECO:0000313" key="3">
    <source>
        <dbReference type="Proteomes" id="UP001153269"/>
    </source>
</evidence>
<keyword evidence="3" id="KW-1185">Reference proteome</keyword>
<evidence type="ECO:0000313" key="2">
    <source>
        <dbReference type="EMBL" id="CAB1436768.1"/>
    </source>
</evidence>
<reference evidence="2" key="1">
    <citation type="submission" date="2020-03" db="EMBL/GenBank/DDBJ databases">
        <authorList>
            <person name="Weist P."/>
        </authorList>
    </citation>
    <scope>NUCLEOTIDE SEQUENCE</scope>
</reference>